<evidence type="ECO:0000313" key="3">
    <source>
        <dbReference type="EMBL" id="MBB6262093.1"/>
    </source>
</evidence>
<comment type="caution">
    <text evidence="3">The sequence shown here is derived from an EMBL/GenBank/DDBJ whole genome shotgun (WGS) entry which is preliminary data.</text>
</comment>
<dbReference type="GO" id="GO:0016717">
    <property type="term" value="F:oxidoreductase activity, acting on paired donors, with oxidation of a pair of donors resulting in the reduction of molecular oxygen to two molecules of water"/>
    <property type="evidence" value="ECO:0007669"/>
    <property type="project" value="TreeGrafter"/>
</dbReference>
<keyword evidence="1" id="KW-0812">Transmembrane</keyword>
<proteinExistence type="predicted"/>
<dbReference type="RefSeq" id="WP_184224061.1">
    <property type="nucleotide sequence ID" value="NZ_JACIIU010000016.1"/>
</dbReference>
<feature type="transmembrane region" description="Helical" evidence="1">
    <location>
        <begin position="37"/>
        <end position="57"/>
    </location>
</feature>
<keyword evidence="1" id="KW-0472">Membrane</keyword>
<evidence type="ECO:0000256" key="1">
    <source>
        <dbReference type="SAM" id="Phobius"/>
    </source>
</evidence>
<name>A0A841LVA9_9HYPH</name>
<dbReference type="GO" id="GO:0008610">
    <property type="term" value="P:lipid biosynthetic process"/>
    <property type="evidence" value="ECO:0007669"/>
    <property type="project" value="UniProtKB-ARBA"/>
</dbReference>
<keyword evidence="1" id="KW-1133">Transmembrane helix</keyword>
<dbReference type="AlphaFoldDB" id="A0A841LVA9"/>
<dbReference type="GO" id="GO:0016020">
    <property type="term" value="C:membrane"/>
    <property type="evidence" value="ECO:0007669"/>
    <property type="project" value="TreeGrafter"/>
</dbReference>
<dbReference type="InterPro" id="IPR012171">
    <property type="entry name" value="Fatty_acid_desaturase"/>
</dbReference>
<organism evidence="3 4">
    <name type="scientific">Paenochrobactrum gallinarii</name>
    <dbReference type="NCBI Taxonomy" id="643673"/>
    <lineage>
        <taxon>Bacteria</taxon>
        <taxon>Pseudomonadati</taxon>
        <taxon>Pseudomonadota</taxon>
        <taxon>Alphaproteobacteria</taxon>
        <taxon>Hyphomicrobiales</taxon>
        <taxon>Brucellaceae</taxon>
        <taxon>Paenochrobactrum</taxon>
    </lineage>
</organism>
<feature type="domain" description="Fatty acid desaturase" evidence="2">
    <location>
        <begin position="52"/>
        <end position="290"/>
    </location>
</feature>
<keyword evidence="4" id="KW-1185">Reference proteome</keyword>
<dbReference type="CDD" id="cd03510">
    <property type="entry name" value="Rhizobitoxine-FADS-like"/>
    <property type="match status" value="1"/>
</dbReference>
<dbReference type="InterPro" id="IPR005804">
    <property type="entry name" value="FA_desaturase_dom"/>
</dbReference>
<reference evidence="3 4" key="1">
    <citation type="submission" date="2020-08" db="EMBL/GenBank/DDBJ databases">
        <title>Genomic Encyclopedia of Type Strains, Phase IV (KMG-IV): sequencing the most valuable type-strain genomes for metagenomic binning, comparative biology and taxonomic classification.</title>
        <authorList>
            <person name="Goeker M."/>
        </authorList>
    </citation>
    <scope>NUCLEOTIDE SEQUENCE [LARGE SCALE GENOMIC DNA]</scope>
    <source>
        <strain evidence="3 4">DSM 22336</strain>
    </source>
</reference>
<accession>A0A841LVA9</accession>
<evidence type="ECO:0000313" key="4">
    <source>
        <dbReference type="Proteomes" id="UP000555393"/>
    </source>
</evidence>
<sequence>MHHDFLRPKLNNDQKIRIKNLYKRDNYHGLIALTQDFIWISVAITLPIFLSFWLYPLSALIIGARQRVLASLLHEAAHGTLFKKHFLNISIGRVISGWTILQSFGAYRQSHVLNHHPRIGEEVDDPDLRYMIAEGVYVKQSRSVFIGRYVLGPLIGTRTVKYIWFLLKDRLIGPLHTGEHRVETIAVVIFHATAAILMYQMNALSYFLLYWWIPFVTIYPIIGWFSELSEHFPMMKNTPNDPIYSSRNRYASPVEAFFIGTHGDNYHLTHHLLPGVPHWNLEKATKILREHEEFRNWDDIWGGIFTSSNPSRISLLDYIVNYHTFQPANSHVISPLYTEMTV</sequence>
<feature type="transmembrane region" description="Helical" evidence="1">
    <location>
        <begin position="207"/>
        <end position="226"/>
    </location>
</feature>
<gene>
    <name evidence="3" type="ORF">FHS77_002661</name>
</gene>
<dbReference type="Proteomes" id="UP000555393">
    <property type="component" value="Unassembled WGS sequence"/>
</dbReference>
<dbReference type="PANTHER" id="PTHR19353:SF19">
    <property type="entry name" value="DELTA(5) FATTY ACID DESATURASE C-RELATED"/>
    <property type="match status" value="1"/>
</dbReference>
<feature type="transmembrane region" description="Helical" evidence="1">
    <location>
        <begin position="182"/>
        <end position="201"/>
    </location>
</feature>
<dbReference type="PANTHER" id="PTHR19353">
    <property type="entry name" value="FATTY ACID DESATURASE 2"/>
    <property type="match status" value="1"/>
</dbReference>
<protein>
    <submittedName>
        <fullName evidence="3">Fatty acid desaturase</fullName>
    </submittedName>
</protein>
<dbReference type="Pfam" id="PF00487">
    <property type="entry name" value="FA_desaturase"/>
    <property type="match status" value="1"/>
</dbReference>
<evidence type="ECO:0000259" key="2">
    <source>
        <dbReference type="Pfam" id="PF00487"/>
    </source>
</evidence>
<dbReference type="EMBL" id="JACIIU010000016">
    <property type="protein sequence ID" value="MBB6262093.1"/>
    <property type="molecule type" value="Genomic_DNA"/>
</dbReference>